<evidence type="ECO:0000313" key="1">
    <source>
        <dbReference type="EMBL" id="KAL0563157.1"/>
    </source>
</evidence>
<name>A0ABR3EJT7_9AGAR</name>
<evidence type="ECO:0000313" key="2">
    <source>
        <dbReference type="Proteomes" id="UP001465976"/>
    </source>
</evidence>
<gene>
    <name evidence="1" type="ORF">V5O48_018920</name>
</gene>
<organism evidence="1 2">
    <name type="scientific">Marasmius crinis-equi</name>
    <dbReference type="NCBI Taxonomy" id="585013"/>
    <lineage>
        <taxon>Eukaryota</taxon>
        <taxon>Fungi</taxon>
        <taxon>Dikarya</taxon>
        <taxon>Basidiomycota</taxon>
        <taxon>Agaricomycotina</taxon>
        <taxon>Agaricomycetes</taxon>
        <taxon>Agaricomycetidae</taxon>
        <taxon>Agaricales</taxon>
        <taxon>Marasmiineae</taxon>
        <taxon>Marasmiaceae</taxon>
        <taxon>Marasmius</taxon>
    </lineage>
</organism>
<dbReference type="EMBL" id="JBAHYK010003862">
    <property type="protein sequence ID" value="KAL0563157.1"/>
    <property type="molecule type" value="Genomic_DNA"/>
</dbReference>
<sequence length="293" mass="33654">MPIFLPSWRKALESVGQTFNPNEHKLPLGYFLPDPQMIAVCGLESGRFETRTSYIQVWLKLRHVLCYRLRTPVVKPMGPSRWRTVLGIEKMGFKEKRAAKQKAEVEEMLIETLKSGNLGNTVDIARLDTAKVSWKDEPIDVANAPNAVLQEILWELFEIGFRYEVLLMDRKYYSGQLSRDEREPQLLVSLLRHGSIIPFDLKEGREGFAAIELLQRRVAIWLFLEAMADWTGIGKLPDSLQRGSAVYKRIDPHQTPTITLKEADEIEYTAARHYISCFARTFGRAPTLPHRLS</sequence>
<protein>
    <submittedName>
        <fullName evidence="1">Uncharacterized protein</fullName>
    </submittedName>
</protein>
<reference evidence="1 2" key="1">
    <citation type="submission" date="2024-02" db="EMBL/GenBank/DDBJ databases">
        <title>A draft genome for the cacao thread blight pathogen Marasmius crinis-equi.</title>
        <authorList>
            <person name="Cohen S.P."/>
            <person name="Baruah I.K."/>
            <person name="Amoako-Attah I."/>
            <person name="Bukari Y."/>
            <person name="Meinhardt L.W."/>
            <person name="Bailey B.A."/>
        </authorList>
    </citation>
    <scope>NUCLEOTIDE SEQUENCE [LARGE SCALE GENOMIC DNA]</scope>
    <source>
        <strain evidence="1 2">GH-76</strain>
    </source>
</reference>
<dbReference type="Proteomes" id="UP001465976">
    <property type="component" value="Unassembled WGS sequence"/>
</dbReference>
<comment type="caution">
    <text evidence="1">The sequence shown here is derived from an EMBL/GenBank/DDBJ whole genome shotgun (WGS) entry which is preliminary data.</text>
</comment>
<accession>A0ABR3EJT7</accession>
<proteinExistence type="predicted"/>
<keyword evidence="2" id="KW-1185">Reference proteome</keyword>